<dbReference type="EMBL" id="BSND01000005">
    <property type="protein sequence ID" value="GLQ00088.1"/>
    <property type="molecule type" value="Genomic_DNA"/>
</dbReference>
<gene>
    <name evidence="1" type="ORF">GCM10007891_19410</name>
</gene>
<reference evidence="1" key="2">
    <citation type="submission" date="2023-01" db="EMBL/GenBank/DDBJ databases">
        <title>Draft genome sequence of Methylophaga thalassica strain NBRC 102424.</title>
        <authorList>
            <person name="Sun Q."/>
            <person name="Mori K."/>
        </authorList>
    </citation>
    <scope>NUCLEOTIDE SEQUENCE</scope>
    <source>
        <strain evidence="1">NBRC 102424</strain>
    </source>
</reference>
<keyword evidence="2" id="KW-1185">Reference proteome</keyword>
<protein>
    <submittedName>
        <fullName evidence="1">Uncharacterized protein</fullName>
    </submittedName>
</protein>
<sequence length="64" mass="7035">MACVWSPELSESTLGQVYHFAEMVHCDGDKITDKKILSVTDKTHDLSKQISQLNNDGNIGSSPN</sequence>
<evidence type="ECO:0000313" key="2">
    <source>
        <dbReference type="Proteomes" id="UP001161423"/>
    </source>
</evidence>
<name>A0ABQ5TWZ2_9GAMM</name>
<proteinExistence type="predicted"/>
<organism evidence="1 2">
    <name type="scientific">Methylophaga thalassica</name>
    <dbReference type="NCBI Taxonomy" id="40223"/>
    <lineage>
        <taxon>Bacteria</taxon>
        <taxon>Pseudomonadati</taxon>
        <taxon>Pseudomonadota</taxon>
        <taxon>Gammaproteobacteria</taxon>
        <taxon>Thiotrichales</taxon>
        <taxon>Piscirickettsiaceae</taxon>
        <taxon>Methylophaga</taxon>
    </lineage>
</organism>
<dbReference type="Proteomes" id="UP001161423">
    <property type="component" value="Unassembled WGS sequence"/>
</dbReference>
<comment type="caution">
    <text evidence="1">The sequence shown here is derived from an EMBL/GenBank/DDBJ whole genome shotgun (WGS) entry which is preliminary data.</text>
</comment>
<reference evidence="1" key="1">
    <citation type="journal article" date="2014" name="Int. J. Syst. Evol. Microbiol.">
        <title>Complete genome of a new Firmicutes species belonging to the dominant human colonic microbiota ('Ruminococcus bicirculans') reveals two chromosomes and a selective capacity to utilize plant glucans.</title>
        <authorList>
            <consortium name="NISC Comparative Sequencing Program"/>
            <person name="Wegmann U."/>
            <person name="Louis P."/>
            <person name="Goesmann A."/>
            <person name="Henrissat B."/>
            <person name="Duncan S.H."/>
            <person name="Flint H.J."/>
        </authorList>
    </citation>
    <scope>NUCLEOTIDE SEQUENCE</scope>
    <source>
        <strain evidence="1">NBRC 102424</strain>
    </source>
</reference>
<accession>A0ABQ5TWZ2</accession>
<evidence type="ECO:0000313" key="1">
    <source>
        <dbReference type="EMBL" id="GLQ00088.1"/>
    </source>
</evidence>